<keyword evidence="5" id="KW-1185">Reference proteome</keyword>
<evidence type="ECO:0000313" key="4">
    <source>
        <dbReference type="EMBL" id="UNO48878.1"/>
    </source>
</evidence>
<dbReference type="eggNOG" id="ENOG502Z88T">
    <property type="taxonomic scope" value="Bacteria"/>
</dbReference>
<accession>A0A9E7CVZ1</accession>
<dbReference type="Pfam" id="PF22518">
    <property type="entry name" value="DUF6997"/>
    <property type="match status" value="1"/>
</dbReference>
<dbReference type="AlphaFoldDB" id="T0BSG5"/>
<feature type="domain" description="DUF7226" evidence="3">
    <location>
        <begin position="283"/>
        <end position="423"/>
    </location>
</feature>
<evidence type="ECO:0000259" key="1">
    <source>
        <dbReference type="Pfam" id="PF22515"/>
    </source>
</evidence>
<dbReference type="Proteomes" id="UP000829401">
    <property type="component" value="Chromosome"/>
</dbReference>
<keyword evidence="4" id="KW-0648">Protein biosynthesis</keyword>
<dbReference type="InterPro" id="IPR054265">
    <property type="entry name" value="DUF6996"/>
</dbReference>
<dbReference type="InterPro" id="IPR054266">
    <property type="entry name" value="DUF6997"/>
</dbReference>
<keyword evidence="4" id="KW-0251">Elongation factor</keyword>
<dbReference type="REBASE" id="70869">
    <property type="entry name" value="Aac49025ORF12965P"/>
</dbReference>
<sequence length="425" mass="49096">MGKNDTAWETLFERYDILSHIAQTGFYEIDAATIRTVREPRLMSKFDHHTNLPDIFRRHGLCILPISRSRYIIGPFHAYQRMNYDAHAKPTRVHFPAHITSIDPSNLYSESVALHCAYVCGMIDDILGEPSLPTISGRMSSSDFSFTIRTEGGANQCISVSKSQIEIDAGYESAHSFLVVEAKNESTSDFLIRQLYYPYRLWQDKLNKRVMPVFFTYSNDIFSFFVYEFEEVSNYNSLRLVQQRDYVIAHEEITLDDIVYVLDSTPTVAEPTVAFPQADTFLRLIDLLGLLVNRDLEKDLITTNYSFDKRQTNYYTAAGMYLGLIDRYVDEHHAVCFRLTPRGRKIMALPYKQKYLAIVTTILEHAVFQRVLREYMATGALPDISRVVEHMQACGVYGIDAESTYRRRAQTVLKWIEWIIGLQNQ</sequence>
<feature type="domain" description="DUF6997" evidence="2">
    <location>
        <begin position="75"/>
        <end position="247"/>
    </location>
</feature>
<accession>T0BSG5</accession>
<organism evidence="4 5">
    <name type="scientific">Alicyclobacillus acidoterrestris (strain ATCC 49025 / DSM 3922 / CIP 106132 / NCIMB 13137 / GD3B)</name>
    <dbReference type="NCBI Taxonomy" id="1356854"/>
    <lineage>
        <taxon>Bacteria</taxon>
        <taxon>Bacillati</taxon>
        <taxon>Bacillota</taxon>
        <taxon>Bacilli</taxon>
        <taxon>Bacillales</taxon>
        <taxon>Alicyclobacillaceae</taxon>
        <taxon>Alicyclobacillus</taxon>
    </lineage>
</organism>
<dbReference type="EMBL" id="CP080467">
    <property type="protein sequence ID" value="UNO48878.1"/>
    <property type="molecule type" value="Genomic_DNA"/>
</dbReference>
<dbReference type="RefSeq" id="WP_021297648.1">
    <property type="nucleotide sequence ID" value="NZ_AURB01000157.1"/>
</dbReference>
<name>T0BSG5_ALIAG</name>
<reference evidence="5" key="1">
    <citation type="journal article" date="2022" name="G3 (Bethesda)">
        <title>Unveiling the complete genome sequence of Alicyclobacillus acidoterrestris DSM 3922T, a taint-producing strain.</title>
        <authorList>
            <person name="Leonardo I.C."/>
            <person name="Barreto Crespo M.T."/>
            <person name="Gaspar F.B."/>
        </authorList>
    </citation>
    <scope>NUCLEOTIDE SEQUENCE [LARGE SCALE GENOMIC DNA]</scope>
    <source>
        <strain evidence="5">DSM 3922</strain>
    </source>
</reference>
<dbReference type="REBASE" id="601869">
    <property type="entry name" value="Aac3922ORF20020P"/>
</dbReference>
<evidence type="ECO:0000259" key="2">
    <source>
        <dbReference type="Pfam" id="PF22518"/>
    </source>
</evidence>
<dbReference type="Pfam" id="PF22515">
    <property type="entry name" value="DUF6996"/>
    <property type="match status" value="1"/>
</dbReference>
<dbReference type="KEGG" id="aaco:K1I37_20025"/>
<evidence type="ECO:0000259" key="3">
    <source>
        <dbReference type="Pfam" id="PF23871"/>
    </source>
</evidence>
<protein>
    <submittedName>
        <fullName evidence="4">Translation elongation factor</fullName>
    </submittedName>
</protein>
<dbReference type="InterPro" id="IPR055650">
    <property type="entry name" value="DUF7226"/>
</dbReference>
<evidence type="ECO:0000313" key="5">
    <source>
        <dbReference type="Proteomes" id="UP000829401"/>
    </source>
</evidence>
<dbReference type="GO" id="GO:0003746">
    <property type="term" value="F:translation elongation factor activity"/>
    <property type="evidence" value="ECO:0007669"/>
    <property type="project" value="UniProtKB-KW"/>
</dbReference>
<proteinExistence type="predicted"/>
<gene>
    <name evidence="4" type="ORF">K1I37_20025</name>
</gene>
<dbReference type="STRING" id="1356854.N007_12960"/>
<feature type="domain" description="DUF6996" evidence="1">
    <location>
        <begin position="5"/>
        <end position="73"/>
    </location>
</feature>
<dbReference type="OrthoDB" id="9774819at2"/>
<dbReference type="Pfam" id="PF23871">
    <property type="entry name" value="DUF7226"/>
    <property type="match status" value="1"/>
</dbReference>